<evidence type="ECO:0000256" key="1">
    <source>
        <dbReference type="SAM" id="MobiDB-lite"/>
    </source>
</evidence>
<feature type="region of interest" description="Disordered" evidence="1">
    <location>
        <begin position="1"/>
        <end position="41"/>
    </location>
</feature>
<organism evidence="2 3">
    <name type="scientific">Exophiala xenobiotica</name>
    <dbReference type="NCBI Taxonomy" id="348802"/>
    <lineage>
        <taxon>Eukaryota</taxon>
        <taxon>Fungi</taxon>
        <taxon>Dikarya</taxon>
        <taxon>Ascomycota</taxon>
        <taxon>Pezizomycotina</taxon>
        <taxon>Eurotiomycetes</taxon>
        <taxon>Chaetothyriomycetidae</taxon>
        <taxon>Chaetothyriales</taxon>
        <taxon>Herpotrichiellaceae</taxon>
        <taxon>Exophiala</taxon>
    </lineage>
</organism>
<feature type="region of interest" description="Disordered" evidence="1">
    <location>
        <begin position="100"/>
        <end position="119"/>
    </location>
</feature>
<evidence type="ECO:0000313" key="3">
    <source>
        <dbReference type="Proteomes" id="UP000054342"/>
    </source>
</evidence>
<sequence length="135" mass="15685">MEYSPNSPSAPQGSGLQAARKAQVQQQPSAMDVNTGPDPRREMQEVVKILNKIRRNLMNVKRTWGMESQQYRDALEVMQDFLREKDGVYERMDRMLEDKRRMRQDGFGNSGMEVDSGRTTTERTIEQFLADLQIR</sequence>
<dbReference type="AlphaFoldDB" id="A0A0D2FJT4"/>
<reference evidence="2 3" key="1">
    <citation type="submission" date="2015-01" db="EMBL/GenBank/DDBJ databases">
        <title>The Genome Sequence of Exophiala xenobiotica CBS118157.</title>
        <authorList>
            <consortium name="The Broad Institute Genomics Platform"/>
            <person name="Cuomo C."/>
            <person name="de Hoog S."/>
            <person name="Gorbushina A."/>
            <person name="Stielow B."/>
            <person name="Teixiera M."/>
            <person name="Abouelleil A."/>
            <person name="Chapman S.B."/>
            <person name="Priest M."/>
            <person name="Young S.K."/>
            <person name="Wortman J."/>
            <person name="Nusbaum C."/>
            <person name="Birren B."/>
        </authorList>
    </citation>
    <scope>NUCLEOTIDE SEQUENCE [LARGE SCALE GENOMIC DNA]</scope>
    <source>
        <strain evidence="2 3">CBS 118157</strain>
    </source>
</reference>
<dbReference type="RefSeq" id="XP_013320983.1">
    <property type="nucleotide sequence ID" value="XM_013465529.1"/>
</dbReference>
<dbReference type="Proteomes" id="UP000054342">
    <property type="component" value="Unassembled WGS sequence"/>
</dbReference>
<dbReference type="EMBL" id="KN847317">
    <property type="protein sequence ID" value="KIW60399.1"/>
    <property type="molecule type" value="Genomic_DNA"/>
</dbReference>
<dbReference type="GeneID" id="25322523"/>
<protein>
    <submittedName>
        <fullName evidence="2">Uncharacterized protein</fullName>
    </submittedName>
</protein>
<dbReference type="OrthoDB" id="4120191at2759"/>
<gene>
    <name evidence="2" type="ORF">PV05_00615</name>
</gene>
<name>A0A0D2FJT4_9EURO</name>
<proteinExistence type="predicted"/>
<dbReference type="HOGENOM" id="CLU_156006_0_0_1"/>
<keyword evidence="3" id="KW-1185">Reference proteome</keyword>
<accession>A0A0D2FJT4</accession>
<feature type="compositionally biased region" description="Polar residues" evidence="1">
    <location>
        <begin position="1"/>
        <end position="15"/>
    </location>
</feature>
<evidence type="ECO:0000313" key="2">
    <source>
        <dbReference type="EMBL" id="KIW60399.1"/>
    </source>
</evidence>